<dbReference type="InterPro" id="IPR013719">
    <property type="entry name" value="RTT106/SPT16-like_middle_dom"/>
</dbReference>
<keyword evidence="3 9" id="KW-0235">DNA replication</keyword>
<keyword evidence="7 9" id="KW-0234">DNA repair</keyword>
<feature type="region of interest" description="Disordered" evidence="10">
    <location>
        <begin position="181"/>
        <end position="205"/>
    </location>
</feature>
<comment type="function">
    <text evidence="9">Component of the FACT complex, a general chromatin factor that acts to reorganize nucleosomes. The FACT complex is involved in multiple processes that require DNA as a template such as mRNA elongation, DNA replication and DNA repair. During transcription elongation the FACT complex acts as a histone chaperone that both destabilizes and restores nucleosomal structure. It facilitates the passage of RNA polymerase II and transcription by promoting the dissociation of one histone H2A-H2B dimer from the nucleosome, then subsequently promotes the reestablishment of the nucleosome following the passage of RNA polymerase II.</text>
</comment>
<dbReference type="GO" id="GO:0035101">
    <property type="term" value="C:FACT complex"/>
    <property type="evidence" value="ECO:0007669"/>
    <property type="project" value="TreeGrafter"/>
</dbReference>
<dbReference type="InterPro" id="IPR035417">
    <property type="entry name" value="SSRP1/POB3_N"/>
</dbReference>
<dbReference type="GO" id="GO:0006260">
    <property type="term" value="P:DNA replication"/>
    <property type="evidence" value="ECO:0007669"/>
    <property type="project" value="UniProtKB-KW"/>
</dbReference>
<dbReference type="CDD" id="cd13230">
    <property type="entry name" value="PH1_SSRP1-like"/>
    <property type="match status" value="1"/>
</dbReference>
<evidence type="ECO:0000256" key="1">
    <source>
        <dbReference type="ARBA" id="ARBA00010060"/>
    </source>
</evidence>
<dbReference type="GO" id="GO:0042393">
    <property type="term" value="F:histone binding"/>
    <property type="evidence" value="ECO:0007669"/>
    <property type="project" value="TreeGrafter"/>
</dbReference>
<keyword evidence="2 9" id="KW-0158">Chromosome</keyword>
<dbReference type="Proteomes" id="UP000267251">
    <property type="component" value="Unassembled WGS sequence"/>
</dbReference>
<dbReference type="CDD" id="cd13231">
    <property type="entry name" value="PH2_SSRP1-like"/>
    <property type="match status" value="1"/>
</dbReference>
<dbReference type="InterPro" id="IPR050454">
    <property type="entry name" value="RTT106/SSRP1_HistChap/FACT"/>
</dbReference>
<dbReference type="GO" id="GO:0003677">
    <property type="term" value="F:DNA binding"/>
    <property type="evidence" value="ECO:0007669"/>
    <property type="project" value="InterPro"/>
</dbReference>
<dbReference type="GO" id="GO:0031491">
    <property type="term" value="F:nucleosome binding"/>
    <property type="evidence" value="ECO:0007669"/>
    <property type="project" value="TreeGrafter"/>
</dbReference>
<sequence length="528" mass="59616">MSDRIEEFSNILRYPHLEKGKLRMAESGLGFKPAASPNQPQPTVFTLRTENLRVCLWQRASIGFRLRLGLGDRTIVLFDGFRREDFDRVQAAMKRFYRLTLEAREPSVRGWNWGEVEVQSDSVAMSIHKRPVFDLPLSKLASSQITGRNEISLEFTPVHTDSHFMGDELIETRLYMTGSSGLRPSQLEGAKDKPESADDEEGEVSKVEAFNEDVKRKADLGQAMGDVLLSFPETLFLTPRGRYDVDVFSAFIRLRGKTYDYKLPYTGIHRIFEAHKPDDLHVYLTVGVEPAVRQGQTRYPYLVLQFAKDELSDVQMNLEKYVLDPPGRDGLSKVPFPAPFHLPFSPSPSPLYPSPLPTSSYSVDHHDGLKSSHKANEGFLFPMESHLVFLPKPPIILSHKEVGNVVFMRADSALTSSARTFDLKINLRNGNEHIFSNISKEEHPPLVAYMRNRGIKVVKDLSESADVRGTVNYAESSEEDVMGVPMGGDEEEDEEEDEDFVPGKAGDSDVGEEYDENFQESEDEDAME</sequence>
<evidence type="ECO:0000256" key="10">
    <source>
        <dbReference type="SAM" id="MobiDB-lite"/>
    </source>
</evidence>
<feature type="compositionally biased region" description="Acidic residues" evidence="10">
    <location>
        <begin position="488"/>
        <end position="500"/>
    </location>
</feature>
<dbReference type="Gene3D" id="2.30.29.220">
    <property type="entry name" value="Structure-specific recognition protein (SSRP1)"/>
    <property type="match status" value="1"/>
</dbReference>
<keyword evidence="13" id="KW-1185">Reference proteome</keyword>
<evidence type="ECO:0000256" key="8">
    <source>
        <dbReference type="ARBA" id="ARBA00023242"/>
    </source>
</evidence>
<evidence type="ECO:0000256" key="9">
    <source>
        <dbReference type="RuleBase" id="RU364013"/>
    </source>
</evidence>
<dbReference type="PANTHER" id="PTHR45849">
    <property type="entry name" value="FACT COMPLEX SUBUNIT SSRP1"/>
    <property type="match status" value="1"/>
</dbReference>
<dbReference type="Pfam" id="PF17292">
    <property type="entry name" value="POB3_N"/>
    <property type="match status" value="1"/>
</dbReference>
<name>A0A4V1IY25_9FUNG</name>
<dbReference type="SMART" id="SM01287">
    <property type="entry name" value="Rtt106"/>
    <property type="match status" value="1"/>
</dbReference>
<feature type="domain" description="Histone chaperone RTT106/FACT complex subunit SPT16-like middle" evidence="11">
    <location>
        <begin position="366"/>
        <end position="460"/>
    </location>
</feature>
<dbReference type="SUPFAM" id="SSF50729">
    <property type="entry name" value="PH domain-like"/>
    <property type="match status" value="1"/>
</dbReference>
<keyword evidence="4 9" id="KW-0227">DNA damage</keyword>
<gene>
    <name evidence="12" type="ORF">BJ684DRAFT_10563</name>
</gene>
<dbReference type="Gene3D" id="2.30.29.150">
    <property type="match status" value="1"/>
</dbReference>
<evidence type="ECO:0000256" key="7">
    <source>
        <dbReference type="ARBA" id="ARBA00023204"/>
    </source>
</evidence>
<evidence type="ECO:0000256" key="2">
    <source>
        <dbReference type="ARBA" id="ARBA00022454"/>
    </source>
</evidence>
<comment type="similarity">
    <text evidence="1 9">Belongs to the SSRP1 family.</text>
</comment>
<dbReference type="AlphaFoldDB" id="A0A4V1IY25"/>
<dbReference type="GO" id="GO:0006281">
    <property type="term" value="P:DNA repair"/>
    <property type="evidence" value="ECO:0007669"/>
    <property type="project" value="UniProtKB-KW"/>
</dbReference>
<keyword evidence="5 9" id="KW-0805">Transcription regulation</keyword>
<evidence type="ECO:0000256" key="4">
    <source>
        <dbReference type="ARBA" id="ARBA00022763"/>
    </source>
</evidence>
<dbReference type="InterPro" id="IPR000969">
    <property type="entry name" value="SSRP1/POB3"/>
</dbReference>
<dbReference type="Pfam" id="PF03531">
    <property type="entry name" value="SSrecog"/>
    <property type="match status" value="1"/>
</dbReference>
<dbReference type="PANTHER" id="PTHR45849:SF1">
    <property type="entry name" value="FACT COMPLEX SUBUNIT SSRP1"/>
    <property type="match status" value="1"/>
</dbReference>
<evidence type="ECO:0000256" key="6">
    <source>
        <dbReference type="ARBA" id="ARBA00023163"/>
    </source>
</evidence>
<dbReference type="InterPro" id="IPR038167">
    <property type="entry name" value="SSRP1_sf"/>
</dbReference>
<dbReference type="OrthoDB" id="498543at2759"/>
<reference evidence="13" key="1">
    <citation type="journal article" date="2018" name="Nat. Microbiol.">
        <title>Leveraging single-cell genomics to expand the fungal tree of life.</title>
        <authorList>
            <person name="Ahrendt S.R."/>
            <person name="Quandt C.A."/>
            <person name="Ciobanu D."/>
            <person name="Clum A."/>
            <person name="Salamov A."/>
            <person name="Andreopoulos B."/>
            <person name="Cheng J.F."/>
            <person name="Woyke T."/>
            <person name="Pelin A."/>
            <person name="Henrissat B."/>
            <person name="Reynolds N.K."/>
            <person name="Benny G.L."/>
            <person name="Smith M.E."/>
            <person name="James T.Y."/>
            <person name="Grigoriev I.V."/>
        </authorList>
    </citation>
    <scope>NUCLEOTIDE SEQUENCE [LARGE SCALE GENOMIC DNA]</scope>
</reference>
<keyword evidence="6 9" id="KW-0804">Transcription</keyword>
<evidence type="ECO:0000256" key="5">
    <source>
        <dbReference type="ARBA" id="ARBA00023015"/>
    </source>
</evidence>
<dbReference type="InterPro" id="IPR011993">
    <property type="entry name" value="PH-like_dom_sf"/>
</dbReference>
<dbReference type="InterPro" id="IPR048993">
    <property type="entry name" value="SSRP1-like_PH1"/>
</dbReference>
<accession>A0A4V1IY25</accession>
<dbReference type="Gene3D" id="2.30.29.30">
    <property type="entry name" value="Pleckstrin-homology domain (PH domain)/Phosphotyrosine-binding domain (PTB)"/>
    <property type="match status" value="2"/>
</dbReference>
<evidence type="ECO:0000313" key="13">
    <source>
        <dbReference type="Proteomes" id="UP000267251"/>
    </source>
</evidence>
<dbReference type="EMBL" id="KZ988115">
    <property type="protein sequence ID" value="RKP13079.1"/>
    <property type="molecule type" value="Genomic_DNA"/>
</dbReference>
<dbReference type="FunFam" id="2.30.29.150:FF:000001">
    <property type="entry name" value="Fact complex subunit ssrp1"/>
    <property type="match status" value="1"/>
</dbReference>
<evidence type="ECO:0000313" key="12">
    <source>
        <dbReference type="EMBL" id="RKP13079.1"/>
    </source>
</evidence>
<dbReference type="InterPro" id="IPR024954">
    <property type="entry name" value="SSRP1_DD"/>
</dbReference>
<comment type="subcellular location">
    <subcellularLocation>
        <location evidence="9">Nucleus</location>
    </subcellularLocation>
    <subcellularLocation>
        <location evidence="9">Chromosome</location>
    </subcellularLocation>
</comment>
<proteinExistence type="inferred from homology"/>
<evidence type="ECO:0000256" key="3">
    <source>
        <dbReference type="ARBA" id="ARBA00022705"/>
    </source>
</evidence>
<evidence type="ECO:0000259" key="11">
    <source>
        <dbReference type="SMART" id="SM01287"/>
    </source>
</evidence>
<protein>
    <recommendedName>
        <fullName evidence="9">FACT complex subunit POB3</fullName>
    </recommendedName>
</protein>
<dbReference type="PRINTS" id="PR00887">
    <property type="entry name" value="SSRCOGNITION"/>
</dbReference>
<organism evidence="12 13">
    <name type="scientific">Piptocephalis cylindrospora</name>
    <dbReference type="NCBI Taxonomy" id="1907219"/>
    <lineage>
        <taxon>Eukaryota</taxon>
        <taxon>Fungi</taxon>
        <taxon>Fungi incertae sedis</taxon>
        <taxon>Zoopagomycota</taxon>
        <taxon>Zoopagomycotina</taxon>
        <taxon>Zoopagomycetes</taxon>
        <taxon>Zoopagales</taxon>
        <taxon>Piptocephalidaceae</taxon>
        <taxon>Piptocephalis</taxon>
    </lineage>
</organism>
<feature type="compositionally biased region" description="Acidic residues" evidence="10">
    <location>
        <begin position="509"/>
        <end position="528"/>
    </location>
</feature>
<feature type="region of interest" description="Disordered" evidence="10">
    <location>
        <begin position="475"/>
        <end position="528"/>
    </location>
</feature>
<dbReference type="Pfam" id="PF08512">
    <property type="entry name" value="Rttp106-like_middle"/>
    <property type="match status" value="1"/>
</dbReference>
<keyword evidence="8 9" id="KW-0539">Nucleus</keyword>
<dbReference type="Pfam" id="PF21103">
    <property type="entry name" value="PH1_SSRP1-like"/>
    <property type="match status" value="1"/>
</dbReference>